<proteinExistence type="predicted"/>
<accession>A0A2R6NPW5</accession>
<evidence type="ECO:0000256" key="1">
    <source>
        <dbReference type="SAM" id="MobiDB-lite"/>
    </source>
</evidence>
<dbReference type="Proteomes" id="UP000186601">
    <property type="component" value="Unassembled WGS sequence"/>
</dbReference>
<gene>
    <name evidence="2" type="ORF">PHLCEN_2v9737</name>
</gene>
<evidence type="ECO:0000313" key="3">
    <source>
        <dbReference type="Proteomes" id="UP000186601"/>
    </source>
</evidence>
<feature type="region of interest" description="Disordered" evidence="1">
    <location>
        <begin position="45"/>
        <end position="73"/>
    </location>
</feature>
<sequence>MDSQRGSRLQSYVWEKLDLWESLRRPARRHGYTLHLAGPLGEFDTSHEHLSSGSKDGWLGDAAGKADTCGTTPTTRIKVPKTCNRRHVSS</sequence>
<reference evidence="2 3" key="1">
    <citation type="submission" date="2018-02" db="EMBL/GenBank/DDBJ databases">
        <title>Genome sequence of the basidiomycete white-rot fungus Phlebia centrifuga.</title>
        <authorList>
            <person name="Granchi Z."/>
            <person name="Peng M."/>
            <person name="de Vries R.P."/>
            <person name="Hilden K."/>
            <person name="Makela M.R."/>
            <person name="Grigoriev I."/>
            <person name="Riley R."/>
        </authorList>
    </citation>
    <scope>NUCLEOTIDE SEQUENCE [LARGE SCALE GENOMIC DNA]</scope>
    <source>
        <strain evidence="2 3">FBCC195</strain>
    </source>
</reference>
<organism evidence="2 3">
    <name type="scientific">Hermanssonia centrifuga</name>
    <dbReference type="NCBI Taxonomy" id="98765"/>
    <lineage>
        <taxon>Eukaryota</taxon>
        <taxon>Fungi</taxon>
        <taxon>Dikarya</taxon>
        <taxon>Basidiomycota</taxon>
        <taxon>Agaricomycotina</taxon>
        <taxon>Agaricomycetes</taxon>
        <taxon>Polyporales</taxon>
        <taxon>Meruliaceae</taxon>
        <taxon>Hermanssonia</taxon>
    </lineage>
</organism>
<dbReference type="AlphaFoldDB" id="A0A2R6NPW5"/>
<name>A0A2R6NPW5_9APHY</name>
<dbReference type="EMBL" id="MLYV02000976">
    <property type="protein sequence ID" value="PSR74560.1"/>
    <property type="molecule type" value="Genomic_DNA"/>
</dbReference>
<keyword evidence="3" id="KW-1185">Reference proteome</keyword>
<protein>
    <submittedName>
        <fullName evidence="2">Uncharacterized protein</fullName>
    </submittedName>
</protein>
<comment type="caution">
    <text evidence="2">The sequence shown here is derived from an EMBL/GenBank/DDBJ whole genome shotgun (WGS) entry which is preliminary data.</text>
</comment>
<evidence type="ECO:0000313" key="2">
    <source>
        <dbReference type="EMBL" id="PSR74560.1"/>
    </source>
</evidence>